<accession>X1EQG0</accession>
<protein>
    <submittedName>
        <fullName evidence="1">Uncharacterized protein</fullName>
    </submittedName>
</protein>
<dbReference type="AlphaFoldDB" id="X1EQG0"/>
<sequence length="113" mass="12567">MAEKKKVALQALLDVRRFLPSPTDLLKPFPPPKKGELVMQGVTADVASYGLGFIPYVGDILGDTIEDNIMADVVQKLSPAELSEFREQNRVYPNGVALLRTFQRVRLSPESRP</sequence>
<gene>
    <name evidence="1" type="ORF">S03H2_01118</name>
</gene>
<dbReference type="EMBL" id="BARU01000303">
    <property type="protein sequence ID" value="GAH19354.1"/>
    <property type="molecule type" value="Genomic_DNA"/>
</dbReference>
<comment type="caution">
    <text evidence="1">The sequence shown here is derived from an EMBL/GenBank/DDBJ whole genome shotgun (WGS) entry which is preliminary data.</text>
</comment>
<organism evidence="1">
    <name type="scientific">marine sediment metagenome</name>
    <dbReference type="NCBI Taxonomy" id="412755"/>
    <lineage>
        <taxon>unclassified sequences</taxon>
        <taxon>metagenomes</taxon>
        <taxon>ecological metagenomes</taxon>
    </lineage>
</organism>
<reference evidence="1" key="1">
    <citation type="journal article" date="2014" name="Front. Microbiol.">
        <title>High frequency of phylogenetically diverse reductive dehalogenase-homologous genes in deep subseafloor sedimentary metagenomes.</title>
        <authorList>
            <person name="Kawai M."/>
            <person name="Futagami T."/>
            <person name="Toyoda A."/>
            <person name="Takaki Y."/>
            <person name="Nishi S."/>
            <person name="Hori S."/>
            <person name="Arai W."/>
            <person name="Tsubouchi T."/>
            <person name="Morono Y."/>
            <person name="Uchiyama I."/>
            <person name="Ito T."/>
            <person name="Fujiyama A."/>
            <person name="Inagaki F."/>
            <person name="Takami H."/>
        </authorList>
    </citation>
    <scope>NUCLEOTIDE SEQUENCE</scope>
    <source>
        <strain evidence="1">Expedition CK06-06</strain>
    </source>
</reference>
<proteinExistence type="predicted"/>
<evidence type="ECO:0000313" key="1">
    <source>
        <dbReference type="EMBL" id="GAH19354.1"/>
    </source>
</evidence>
<name>X1EQG0_9ZZZZ</name>